<evidence type="ECO:0000313" key="2">
    <source>
        <dbReference type="Proteomes" id="UP001151133"/>
    </source>
</evidence>
<protein>
    <submittedName>
        <fullName evidence="1">Uncharacterized protein</fullName>
    </submittedName>
</protein>
<reference evidence="1" key="1">
    <citation type="submission" date="2022-10" db="EMBL/GenBank/DDBJ databases">
        <title>Two novel species of Flavobacterium.</title>
        <authorList>
            <person name="Liu Q."/>
            <person name="Xin Y.-H."/>
        </authorList>
    </citation>
    <scope>NUCLEOTIDE SEQUENCE</scope>
    <source>
        <strain evidence="1">LS1R47</strain>
    </source>
</reference>
<accession>A0A9X2ZQH2</accession>
<organism evidence="1 2">
    <name type="scientific">Flavobacterium frigoritolerans</name>
    <dbReference type="NCBI Taxonomy" id="2987686"/>
    <lineage>
        <taxon>Bacteria</taxon>
        <taxon>Pseudomonadati</taxon>
        <taxon>Bacteroidota</taxon>
        <taxon>Flavobacteriia</taxon>
        <taxon>Flavobacteriales</taxon>
        <taxon>Flavobacteriaceae</taxon>
        <taxon>Flavobacterium</taxon>
    </lineage>
</organism>
<name>A0A9X2ZQH2_9FLAO</name>
<dbReference type="AlphaFoldDB" id="A0A9X2ZQH2"/>
<comment type="caution">
    <text evidence="1">The sequence shown here is derived from an EMBL/GenBank/DDBJ whole genome shotgun (WGS) entry which is preliminary data.</text>
</comment>
<dbReference type="EMBL" id="JAOZEV010000004">
    <property type="protein sequence ID" value="MCV9931973.1"/>
    <property type="molecule type" value="Genomic_DNA"/>
</dbReference>
<dbReference type="Proteomes" id="UP001151133">
    <property type="component" value="Unassembled WGS sequence"/>
</dbReference>
<evidence type="ECO:0000313" key="1">
    <source>
        <dbReference type="EMBL" id="MCV9931973.1"/>
    </source>
</evidence>
<sequence length="98" mass="11337">MSIRTANVQGFLYSKIITIMNAKNTPATSYDPEKLIEFFNKDVPPESMAKIIRNLNYVIALTLIRKNETLEHHTKELDHGLYWLNQLAEILNPHLTID</sequence>
<dbReference type="RefSeq" id="WP_264286275.1">
    <property type="nucleotide sequence ID" value="NZ_JAOZEV010000004.1"/>
</dbReference>
<keyword evidence="2" id="KW-1185">Reference proteome</keyword>
<gene>
    <name evidence="1" type="ORF">OIU80_06730</name>
</gene>
<proteinExistence type="predicted"/>